<protein>
    <recommendedName>
        <fullName evidence="6">Ion-translocating oxidoreductase complex subunit G</fullName>
        <ecNumber evidence="6">7.-.-.-</ecNumber>
    </recommendedName>
    <alternativeName>
        <fullName evidence="6">Rnf electron transport complex subunit G</fullName>
    </alternativeName>
</protein>
<dbReference type="InterPro" id="IPR010209">
    <property type="entry name" value="Ion_transpt_RnfG/RsxG"/>
</dbReference>
<accession>A0YCP7</accession>
<comment type="similarity">
    <text evidence="6">Belongs to the RnfG family.</text>
</comment>
<evidence type="ECO:0000256" key="3">
    <source>
        <dbReference type="ARBA" id="ARBA00022630"/>
    </source>
</evidence>
<comment type="caution">
    <text evidence="8">The sequence shown here is derived from an EMBL/GenBank/DDBJ whole genome shotgun (WGS) entry which is preliminary data.</text>
</comment>
<dbReference type="GO" id="GO:0005886">
    <property type="term" value="C:plasma membrane"/>
    <property type="evidence" value="ECO:0007669"/>
    <property type="project" value="UniProtKB-SubCell"/>
</dbReference>
<gene>
    <name evidence="6" type="primary">rnfG</name>
    <name evidence="8" type="ORF">GP2143_08449</name>
</gene>
<proteinExistence type="inferred from homology"/>
<keyword evidence="2 6" id="KW-0597">Phosphoprotein</keyword>
<reference evidence="8 9" key="1">
    <citation type="journal article" date="2010" name="J. Bacteriol.">
        <title>Genome sequence of the oligotrophic marine Gammaproteobacterium HTCC2143, isolated from the Oregon Coast.</title>
        <authorList>
            <person name="Oh H.M."/>
            <person name="Kang I."/>
            <person name="Ferriera S."/>
            <person name="Giovannoni S.J."/>
            <person name="Cho J.C."/>
        </authorList>
    </citation>
    <scope>NUCLEOTIDE SEQUENCE [LARGE SCALE GENOMIC DNA]</scope>
    <source>
        <strain evidence="8 9">HTCC2143</strain>
    </source>
</reference>
<keyword evidence="9" id="KW-1185">Reference proteome</keyword>
<dbReference type="SMART" id="SM00900">
    <property type="entry name" value="FMN_bind"/>
    <property type="match status" value="1"/>
</dbReference>
<dbReference type="NCBIfam" id="TIGR01947">
    <property type="entry name" value="rnfG"/>
    <property type="match status" value="1"/>
</dbReference>
<keyword evidence="6" id="KW-1133">Transmembrane helix</keyword>
<keyword evidence="6" id="KW-0812">Transmembrane</keyword>
<dbReference type="Proteomes" id="UP000004931">
    <property type="component" value="Unassembled WGS sequence"/>
</dbReference>
<comment type="subunit">
    <text evidence="6">The complex is composed of six subunits: RnfA, RnfB, RnfC, RnfD, RnfE and RnfG.</text>
</comment>
<keyword evidence="6" id="KW-0997">Cell inner membrane</keyword>
<keyword evidence="6" id="KW-1278">Translocase</keyword>
<organism evidence="8 9">
    <name type="scientific">marine gamma proteobacterium HTCC2143</name>
    <dbReference type="NCBI Taxonomy" id="247633"/>
    <lineage>
        <taxon>Bacteria</taxon>
        <taxon>Pseudomonadati</taxon>
        <taxon>Pseudomonadota</taxon>
        <taxon>Gammaproteobacteria</taxon>
        <taxon>Cellvibrionales</taxon>
        <taxon>Spongiibacteraceae</taxon>
        <taxon>BD1-7 clade</taxon>
    </lineage>
</organism>
<keyword evidence="1 6" id="KW-0813">Transport</keyword>
<feature type="domain" description="FMN-binding" evidence="7">
    <location>
        <begin position="102"/>
        <end position="194"/>
    </location>
</feature>
<dbReference type="NCBIfam" id="NF002519">
    <property type="entry name" value="PRK01908.1"/>
    <property type="match status" value="1"/>
</dbReference>
<keyword evidence="6" id="KW-1003">Cell membrane</keyword>
<keyword evidence="5 6" id="KW-0249">Electron transport</keyword>
<dbReference type="AlphaFoldDB" id="A0YCP7"/>
<dbReference type="PANTHER" id="PTHR36118:SF1">
    <property type="entry name" value="ION-TRANSLOCATING OXIDOREDUCTASE COMPLEX SUBUNIT G"/>
    <property type="match status" value="1"/>
</dbReference>
<sequence>MIGEAIARNALLLGLFALISTAIIAGTFLGSKEKIQQNIRIAEEQALLEIIPRSQHNNSMLDDAYTIADQDLLGLRFEKNYYIARKDDIPVAVIFPATARDGYSGDIDMIIGINVNGSVAGVRVLSHRETPGLGDAIDRKKSAWIDSFTGKSLVNPSIDQWKVKKDKGIFDQFTGATITPRAVTNTVLQSLQYFEKHQHELLKKQHHASDNTVGISGVISYGES</sequence>
<comment type="subcellular location">
    <subcellularLocation>
        <location evidence="6">Cell inner membrane</location>
        <topology evidence="6">Single-pass membrane protein</topology>
    </subcellularLocation>
</comment>
<name>A0YCP7_9GAMM</name>
<evidence type="ECO:0000256" key="1">
    <source>
        <dbReference type="ARBA" id="ARBA00022448"/>
    </source>
</evidence>
<evidence type="ECO:0000313" key="9">
    <source>
        <dbReference type="Proteomes" id="UP000004931"/>
    </source>
</evidence>
<dbReference type="PANTHER" id="PTHR36118">
    <property type="entry name" value="ION-TRANSLOCATING OXIDOREDUCTASE COMPLEX SUBUNIT G"/>
    <property type="match status" value="1"/>
</dbReference>
<dbReference type="STRING" id="247633.GP2143_08449"/>
<evidence type="ECO:0000256" key="6">
    <source>
        <dbReference type="HAMAP-Rule" id="MF_00479"/>
    </source>
</evidence>
<feature type="modified residue" description="FMN phosphoryl threonine" evidence="6">
    <location>
        <position position="177"/>
    </location>
</feature>
<evidence type="ECO:0000259" key="7">
    <source>
        <dbReference type="SMART" id="SM00900"/>
    </source>
</evidence>
<evidence type="ECO:0000256" key="2">
    <source>
        <dbReference type="ARBA" id="ARBA00022553"/>
    </source>
</evidence>
<dbReference type="OrthoDB" id="9784165at2"/>
<dbReference type="PIRSF" id="PIRSF006091">
    <property type="entry name" value="E_trnsport_RnfG"/>
    <property type="match status" value="1"/>
</dbReference>
<dbReference type="HAMAP" id="MF_00479">
    <property type="entry name" value="RsxG_RnfG"/>
    <property type="match status" value="1"/>
</dbReference>
<comment type="cofactor">
    <cofactor evidence="6">
        <name>FMN</name>
        <dbReference type="ChEBI" id="CHEBI:58210"/>
    </cofactor>
</comment>
<evidence type="ECO:0000256" key="4">
    <source>
        <dbReference type="ARBA" id="ARBA00022643"/>
    </source>
</evidence>
<dbReference type="eggNOG" id="COG4659">
    <property type="taxonomic scope" value="Bacteria"/>
</dbReference>
<dbReference type="EMBL" id="AAVT01000003">
    <property type="protein sequence ID" value="EAW31566.1"/>
    <property type="molecule type" value="Genomic_DNA"/>
</dbReference>
<keyword evidence="3 6" id="KW-0285">Flavoprotein</keyword>
<dbReference type="GO" id="GO:0022900">
    <property type="term" value="P:electron transport chain"/>
    <property type="evidence" value="ECO:0007669"/>
    <property type="project" value="UniProtKB-UniRule"/>
</dbReference>
<evidence type="ECO:0000256" key="5">
    <source>
        <dbReference type="ARBA" id="ARBA00022982"/>
    </source>
</evidence>
<dbReference type="GO" id="GO:0010181">
    <property type="term" value="F:FMN binding"/>
    <property type="evidence" value="ECO:0007669"/>
    <property type="project" value="InterPro"/>
</dbReference>
<dbReference type="EC" id="7.-.-.-" evidence="6"/>
<dbReference type="InterPro" id="IPR007329">
    <property type="entry name" value="FMN-bd"/>
</dbReference>
<comment type="function">
    <text evidence="6">Part of a membrane-bound complex that couples electron transfer with translocation of ions across the membrane.</text>
</comment>
<keyword evidence="4 6" id="KW-0288">FMN</keyword>
<dbReference type="Pfam" id="PF04205">
    <property type="entry name" value="FMN_bind"/>
    <property type="match status" value="1"/>
</dbReference>
<evidence type="ECO:0000313" key="8">
    <source>
        <dbReference type="EMBL" id="EAW31566.1"/>
    </source>
</evidence>
<dbReference type="GO" id="GO:0009055">
    <property type="term" value="F:electron transfer activity"/>
    <property type="evidence" value="ECO:0007669"/>
    <property type="project" value="InterPro"/>
</dbReference>
<keyword evidence="6" id="KW-0472">Membrane</keyword>